<accession>A0A0D6EHD0</accession>
<dbReference type="Pfam" id="PF00808">
    <property type="entry name" value="CBFD_NFYB_HMF"/>
    <property type="match status" value="1"/>
</dbReference>
<evidence type="ECO:0000259" key="3">
    <source>
        <dbReference type="Pfam" id="PF00808"/>
    </source>
</evidence>
<dbReference type="GO" id="GO:0046982">
    <property type="term" value="F:protein heterodimerization activity"/>
    <property type="evidence" value="ECO:0007669"/>
    <property type="project" value="InterPro"/>
</dbReference>
<dbReference type="GO" id="GO:0051123">
    <property type="term" value="P:RNA polymerase II preinitiation complex assembly"/>
    <property type="evidence" value="ECO:0007669"/>
    <property type="project" value="TreeGrafter"/>
</dbReference>
<sequence length="196" mass="20959">MNSDDEVPRGTGGGDDDVALPKATVNKLIQGPLPPSLDWLAAAHHWVPTELLPPGFTAAKEVKDLMAECCKGKPPLPASHGSRRLTFALCVATEFVLAVSSEANEICEKDSKKTMLPEHIVASLKALGFEDFVEGVEDVLKDHKELAKGERQKKAKKAAASGMTEEELLRAQEELFAASRARFEAGGTAAPAEDQA</sequence>
<dbReference type="AlphaFoldDB" id="A0A0D6EHD0"/>
<evidence type="ECO:0000313" key="4">
    <source>
        <dbReference type="EMBL" id="CEQ39432.1"/>
    </source>
</evidence>
<dbReference type="InterPro" id="IPR042225">
    <property type="entry name" value="Ncb2"/>
</dbReference>
<dbReference type="PANTHER" id="PTHR46138:SF1">
    <property type="entry name" value="PROTEIN DR1"/>
    <property type="match status" value="1"/>
</dbReference>
<dbReference type="Proteomes" id="UP000243876">
    <property type="component" value="Unassembled WGS sequence"/>
</dbReference>
<feature type="domain" description="Transcription factor CBF/NF-Y/archaeal histone" evidence="3">
    <location>
        <begin position="92"/>
        <end position="122"/>
    </location>
</feature>
<dbReference type="Gene3D" id="1.10.20.10">
    <property type="entry name" value="Histone, subunit A"/>
    <property type="match status" value="1"/>
</dbReference>
<dbReference type="GO" id="GO:0017025">
    <property type="term" value="F:TBP-class protein binding"/>
    <property type="evidence" value="ECO:0007669"/>
    <property type="project" value="TreeGrafter"/>
</dbReference>
<keyword evidence="2" id="KW-0539">Nucleus</keyword>
<dbReference type="InterPro" id="IPR003958">
    <property type="entry name" value="CBFA_NFYB_domain"/>
</dbReference>
<comment type="subcellular location">
    <subcellularLocation>
        <location evidence="1">Nucleus</location>
    </subcellularLocation>
</comment>
<protein>
    <submittedName>
        <fullName evidence="4">SPOSA6832_00931-mRNA-1:cds</fullName>
    </submittedName>
</protein>
<gene>
    <name evidence="4" type="primary">SPOSA6832_00931</name>
</gene>
<feature type="non-terminal residue" evidence="4">
    <location>
        <position position="1"/>
    </location>
</feature>
<reference evidence="5" key="1">
    <citation type="submission" date="2015-02" db="EMBL/GenBank/DDBJ databases">
        <authorList>
            <person name="Gon?alves P."/>
        </authorList>
    </citation>
    <scope>NUCLEOTIDE SEQUENCE [LARGE SCALE GENOMIC DNA]</scope>
</reference>
<dbReference type="SUPFAM" id="SSF47113">
    <property type="entry name" value="Histone-fold"/>
    <property type="match status" value="1"/>
</dbReference>
<dbReference type="GO" id="GO:0016251">
    <property type="term" value="F:RNA polymerase II general transcription initiation factor activity"/>
    <property type="evidence" value="ECO:0007669"/>
    <property type="project" value="TreeGrafter"/>
</dbReference>
<organism evidence="4 5">
    <name type="scientific">Sporidiobolus salmonicolor</name>
    <name type="common">Yeast-like fungus</name>
    <name type="synonym">Sporobolomyces salmonicolor</name>
    <dbReference type="NCBI Taxonomy" id="5005"/>
    <lineage>
        <taxon>Eukaryota</taxon>
        <taxon>Fungi</taxon>
        <taxon>Dikarya</taxon>
        <taxon>Basidiomycota</taxon>
        <taxon>Pucciniomycotina</taxon>
        <taxon>Microbotryomycetes</taxon>
        <taxon>Sporidiobolales</taxon>
        <taxon>Sporidiobolaceae</taxon>
        <taxon>Sporobolomyces</taxon>
    </lineage>
</organism>
<dbReference type="GO" id="GO:0017054">
    <property type="term" value="C:negative cofactor 2 complex"/>
    <property type="evidence" value="ECO:0007669"/>
    <property type="project" value="InterPro"/>
</dbReference>
<keyword evidence="5" id="KW-1185">Reference proteome</keyword>
<evidence type="ECO:0000256" key="2">
    <source>
        <dbReference type="ARBA" id="ARBA00023242"/>
    </source>
</evidence>
<dbReference type="CDD" id="cd22905">
    <property type="entry name" value="HFD_Dr1"/>
    <property type="match status" value="1"/>
</dbReference>
<dbReference type="InterPro" id="IPR009072">
    <property type="entry name" value="Histone-fold"/>
</dbReference>
<dbReference type="OrthoDB" id="601405at2759"/>
<proteinExistence type="predicted"/>
<evidence type="ECO:0000256" key="1">
    <source>
        <dbReference type="ARBA" id="ARBA00004123"/>
    </source>
</evidence>
<evidence type="ECO:0000313" key="5">
    <source>
        <dbReference type="Proteomes" id="UP000243876"/>
    </source>
</evidence>
<dbReference type="EMBL" id="CENE01000003">
    <property type="protein sequence ID" value="CEQ39432.1"/>
    <property type="molecule type" value="Genomic_DNA"/>
</dbReference>
<dbReference type="PANTHER" id="PTHR46138">
    <property type="entry name" value="PROTEIN DR1"/>
    <property type="match status" value="1"/>
</dbReference>
<dbReference type="GO" id="GO:0000122">
    <property type="term" value="P:negative regulation of transcription by RNA polymerase II"/>
    <property type="evidence" value="ECO:0007669"/>
    <property type="project" value="InterPro"/>
</dbReference>
<name>A0A0D6EHD0_SPOSA</name>